<proteinExistence type="predicted"/>
<dbReference type="Pfam" id="PF04972">
    <property type="entry name" value="BON"/>
    <property type="match status" value="1"/>
</dbReference>
<feature type="domain" description="CBS" evidence="4">
    <location>
        <begin position="9"/>
        <end position="67"/>
    </location>
</feature>
<keyword evidence="6" id="KW-1185">Reference proteome</keyword>
<organism evidence="5 6">
    <name type="scientific">Salinactinospora qingdaonensis</name>
    <dbReference type="NCBI Taxonomy" id="702744"/>
    <lineage>
        <taxon>Bacteria</taxon>
        <taxon>Bacillati</taxon>
        <taxon>Actinomycetota</taxon>
        <taxon>Actinomycetes</taxon>
        <taxon>Streptosporangiales</taxon>
        <taxon>Nocardiopsidaceae</taxon>
        <taxon>Salinactinospora</taxon>
    </lineage>
</organism>
<dbReference type="CDD" id="cd04586">
    <property type="entry name" value="CBS_pair_BON_assoc"/>
    <property type="match status" value="1"/>
</dbReference>
<dbReference type="PROSITE" id="PS51371">
    <property type="entry name" value="CBS"/>
    <property type="match status" value="2"/>
</dbReference>
<dbReference type="InterPro" id="IPR000644">
    <property type="entry name" value="CBS_dom"/>
</dbReference>
<dbReference type="Gene3D" id="3.10.580.10">
    <property type="entry name" value="CBS-domain"/>
    <property type="match status" value="1"/>
</dbReference>
<dbReference type="Pfam" id="PF00571">
    <property type="entry name" value="CBS"/>
    <property type="match status" value="2"/>
</dbReference>
<evidence type="ECO:0000313" key="6">
    <source>
        <dbReference type="Proteomes" id="UP001500908"/>
    </source>
</evidence>
<name>A0ABP7GER1_9ACTN</name>
<dbReference type="PANTHER" id="PTHR43080:SF29">
    <property type="entry name" value="OS02G0818000 PROTEIN"/>
    <property type="match status" value="1"/>
</dbReference>
<comment type="caution">
    <text evidence="5">The sequence shown here is derived from an EMBL/GenBank/DDBJ whole genome shotgun (WGS) entry which is preliminary data.</text>
</comment>
<dbReference type="SMART" id="SM00116">
    <property type="entry name" value="CBS"/>
    <property type="match status" value="2"/>
</dbReference>
<evidence type="ECO:0000259" key="3">
    <source>
        <dbReference type="PROSITE" id="PS50914"/>
    </source>
</evidence>
<gene>
    <name evidence="5" type="ORF">GCM10022402_42810</name>
</gene>
<evidence type="ECO:0000259" key="4">
    <source>
        <dbReference type="PROSITE" id="PS51371"/>
    </source>
</evidence>
<feature type="domain" description="CBS" evidence="4">
    <location>
        <begin position="91"/>
        <end position="147"/>
    </location>
</feature>
<evidence type="ECO:0000256" key="2">
    <source>
        <dbReference type="PROSITE-ProRule" id="PRU00703"/>
    </source>
</evidence>
<dbReference type="InterPro" id="IPR046342">
    <property type="entry name" value="CBS_dom_sf"/>
</dbReference>
<dbReference type="PANTHER" id="PTHR43080">
    <property type="entry name" value="CBS DOMAIN-CONTAINING PROTEIN CBSX3, MITOCHONDRIAL"/>
    <property type="match status" value="1"/>
</dbReference>
<dbReference type="Gene3D" id="3.30.1340.30">
    <property type="match status" value="1"/>
</dbReference>
<dbReference type="EMBL" id="BAABDD010000030">
    <property type="protein sequence ID" value="GAA3760325.1"/>
    <property type="molecule type" value="Genomic_DNA"/>
</dbReference>
<feature type="domain" description="BON" evidence="3">
    <location>
        <begin position="144"/>
        <end position="210"/>
    </location>
</feature>
<evidence type="ECO:0000256" key="1">
    <source>
        <dbReference type="ARBA" id="ARBA00023122"/>
    </source>
</evidence>
<sequence>MTIRVRDLMTRDVVSISAEAGIREIALLLHRFKVSALPVVDDHDRVVGLVSQSDLLLRLADPLTGESWHMTHGWTRHDRSKATATTAWRLMTAPVVTAAPEETVEQAATLMHRYRVNRLPVVNTSGALLGILSRSDLVGVYTRPDAWIQDAISRRLLIEFDLPEVQASVDRGVVTLTGRVRLRSSSLALRRAIRHIEGAVHVDDRIEYAADDLSPFASMLLPE</sequence>
<dbReference type="InterPro" id="IPR007055">
    <property type="entry name" value="BON_dom"/>
</dbReference>
<dbReference type="SUPFAM" id="SSF54631">
    <property type="entry name" value="CBS-domain pair"/>
    <property type="match status" value="1"/>
</dbReference>
<dbReference type="InterPro" id="IPR017080">
    <property type="entry name" value="UCP036990_CBS_BON"/>
</dbReference>
<dbReference type="InterPro" id="IPR051257">
    <property type="entry name" value="Diverse_CBS-Domain"/>
</dbReference>
<dbReference type="PROSITE" id="PS50914">
    <property type="entry name" value="BON"/>
    <property type="match status" value="1"/>
</dbReference>
<dbReference type="RefSeq" id="WP_344975470.1">
    <property type="nucleotide sequence ID" value="NZ_BAABDD010000030.1"/>
</dbReference>
<accession>A0ABP7GER1</accession>
<dbReference type="Proteomes" id="UP001500908">
    <property type="component" value="Unassembled WGS sequence"/>
</dbReference>
<protein>
    <submittedName>
        <fullName evidence="5">CBS domain-containing protein</fullName>
    </submittedName>
</protein>
<evidence type="ECO:0000313" key="5">
    <source>
        <dbReference type="EMBL" id="GAA3760325.1"/>
    </source>
</evidence>
<keyword evidence="1 2" id="KW-0129">CBS domain</keyword>
<dbReference type="PIRSF" id="PIRSF036990">
    <property type="entry name" value="UCP036990_CBS_BON"/>
    <property type="match status" value="1"/>
</dbReference>
<reference evidence="6" key="1">
    <citation type="journal article" date="2019" name="Int. J. Syst. Evol. Microbiol.">
        <title>The Global Catalogue of Microorganisms (GCM) 10K type strain sequencing project: providing services to taxonomists for standard genome sequencing and annotation.</title>
        <authorList>
            <consortium name="The Broad Institute Genomics Platform"/>
            <consortium name="The Broad Institute Genome Sequencing Center for Infectious Disease"/>
            <person name="Wu L."/>
            <person name="Ma J."/>
        </authorList>
    </citation>
    <scope>NUCLEOTIDE SEQUENCE [LARGE SCALE GENOMIC DNA]</scope>
    <source>
        <strain evidence="6">JCM 17137</strain>
    </source>
</reference>